<feature type="transmembrane region" description="Helical" evidence="2">
    <location>
        <begin position="54"/>
        <end position="76"/>
    </location>
</feature>
<dbReference type="InterPro" id="IPR007138">
    <property type="entry name" value="ABM_dom"/>
</dbReference>
<feature type="compositionally biased region" description="Basic and acidic residues" evidence="1">
    <location>
        <begin position="254"/>
        <end position="263"/>
    </location>
</feature>
<evidence type="ECO:0000256" key="1">
    <source>
        <dbReference type="SAM" id="MobiDB-lite"/>
    </source>
</evidence>
<dbReference type="AlphaFoldDB" id="A0A8J3V412"/>
<dbReference type="EMBL" id="BOOR01000010">
    <property type="protein sequence ID" value="GII53639.1"/>
    <property type="molecule type" value="Genomic_DNA"/>
</dbReference>
<evidence type="ECO:0000259" key="3">
    <source>
        <dbReference type="Pfam" id="PF03992"/>
    </source>
</evidence>
<dbReference type="Gene3D" id="3.30.70.100">
    <property type="match status" value="1"/>
</dbReference>
<gene>
    <name evidence="4" type="ORF">Pth03_20280</name>
</gene>
<accession>A0A8J3V412</accession>
<keyword evidence="2" id="KW-1133">Transmembrane helix</keyword>
<feature type="domain" description="ABM" evidence="3">
    <location>
        <begin position="414"/>
        <end position="486"/>
    </location>
</feature>
<comment type="caution">
    <text evidence="4">The sequence shown here is derived from an EMBL/GenBank/DDBJ whole genome shotgun (WGS) entry which is preliminary data.</text>
</comment>
<dbReference type="SUPFAM" id="SSF54909">
    <property type="entry name" value="Dimeric alpha+beta barrel"/>
    <property type="match status" value="1"/>
</dbReference>
<dbReference type="Proteomes" id="UP000605992">
    <property type="component" value="Unassembled WGS sequence"/>
</dbReference>
<feature type="transmembrane region" description="Helical" evidence="2">
    <location>
        <begin position="157"/>
        <end position="179"/>
    </location>
</feature>
<organism evidence="4 5">
    <name type="scientific">Planotetraspora thailandica</name>
    <dbReference type="NCBI Taxonomy" id="487172"/>
    <lineage>
        <taxon>Bacteria</taxon>
        <taxon>Bacillati</taxon>
        <taxon>Actinomycetota</taxon>
        <taxon>Actinomycetes</taxon>
        <taxon>Streptosporangiales</taxon>
        <taxon>Streptosporangiaceae</taxon>
        <taxon>Planotetraspora</taxon>
    </lineage>
</organism>
<sequence>MPHPGTRGVAKSGSMVSIMDVLVAFIAFAGALTAGFTTAVLIGRLREEATGWLIAWTVTTVVLTLSLGATGLGLLTGFGSGTFRISQITGSLLAPLWLSVGLLQLLADKGSSRIFGWLLGTALTVIGSVIMLLDPVSGAFSKALPKGGDHWDIWPEWLLRGVHGLVILMLLISLAIALLSWRDGDDVDIDNMNAAVVLAPAGMALTVALELGLPGILVVVLMTATAGGIWYAVSRPLAPYEDDEDEEDDEPEEWKDRGRRNPSDQRVASAHREMPVGAGVTQTVPPPPRRSGLGDLVAELQAEEEAERASRMRQQDGFPGHGPRLDDFGGPMTGHLMASDPLAPSLPSDFGMTPPAVPHDMPATGVMFPVTDGPPSFPQETGGVFGAAASRQGVSASAAMPPASVKPAPSTYGILTVFTLMDGSGEAFDKLAEETVEAVLRNEPDTLIFVCHAVKSAPLQRIVYELYRDEVSFSEHQRQSHMERFATERQPLVLATNVIELAVNAAKVTALPQR</sequence>
<dbReference type="InterPro" id="IPR011008">
    <property type="entry name" value="Dimeric_a/b-barrel"/>
</dbReference>
<keyword evidence="2" id="KW-0812">Transmembrane</keyword>
<evidence type="ECO:0000313" key="4">
    <source>
        <dbReference type="EMBL" id="GII53639.1"/>
    </source>
</evidence>
<feature type="transmembrane region" description="Helical" evidence="2">
    <location>
        <begin position="191"/>
        <end position="209"/>
    </location>
</feature>
<reference evidence="4" key="1">
    <citation type="submission" date="2021-01" db="EMBL/GenBank/DDBJ databases">
        <title>Whole genome shotgun sequence of Planotetraspora thailandica NBRC 104271.</title>
        <authorList>
            <person name="Komaki H."/>
            <person name="Tamura T."/>
        </authorList>
    </citation>
    <scope>NUCLEOTIDE SEQUENCE</scope>
    <source>
        <strain evidence="4">NBRC 104271</strain>
    </source>
</reference>
<evidence type="ECO:0000313" key="5">
    <source>
        <dbReference type="Proteomes" id="UP000605992"/>
    </source>
</evidence>
<dbReference type="Pfam" id="PF03992">
    <property type="entry name" value="ABM"/>
    <property type="match status" value="1"/>
</dbReference>
<name>A0A8J3V412_9ACTN</name>
<proteinExistence type="predicted"/>
<keyword evidence="2" id="KW-0472">Membrane</keyword>
<feature type="transmembrane region" description="Helical" evidence="2">
    <location>
        <begin position="21"/>
        <end position="42"/>
    </location>
</feature>
<feature type="region of interest" description="Disordered" evidence="1">
    <location>
        <begin position="240"/>
        <end position="293"/>
    </location>
</feature>
<evidence type="ECO:0000256" key="2">
    <source>
        <dbReference type="SAM" id="Phobius"/>
    </source>
</evidence>
<feature type="transmembrane region" description="Helical" evidence="2">
    <location>
        <begin position="114"/>
        <end position="137"/>
    </location>
</feature>
<protein>
    <recommendedName>
        <fullName evidence="3">ABM domain-containing protein</fullName>
    </recommendedName>
</protein>
<feature type="compositionally biased region" description="Acidic residues" evidence="1">
    <location>
        <begin position="240"/>
        <end position="253"/>
    </location>
</feature>
<keyword evidence="5" id="KW-1185">Reference proteome</keyword>